<dbReference type="Gene3D" id="2.170.130.10">
    <property type="entry name" value="TonB-dependent receptor, plug domain"/>
    <property type="match status" value="1"/>
</dbReference>
<evidence type="ECO:0000256" key="4">
    <source>
        <dbReference type="ARBA" id="ARBA00022692"/>
    </source>
</evidence>
<keyword evidence="7 10" id="KW-0472">Membrane</keyword>
<keyword evidence="8 15" id="KW-0675">Receptor</keyword>
<organism evidence="15 16">
    <name type="scientific">Hyphococcus aureus</name>
    <dbReference type="NCBI Taxonomy" id="2666033"/>
    <lineage>
        <taxon>Bacteria</taxon>
        <taxon>Pseudomonadati</taxon>
        <taxon>Pseudomonadota</taxon>
        <taxon>Alphaproteobacteria</taxon>
        <taxon>Parvularculales</taxon>
        <taxon>Parvularculaceae</taxon>
        <taxon>Hyphococcus</taxon>
    </lineage>
</organism>
<feature type="domain" description="TonB-dependent receptor-like beta-barrel" evidence="13">
    <location>
        <begin position="264"/>
        <end position="592"/>
    </location>
</feature>
<dbReference type="Proteomes" id="UP001596116">
    <property type="component" value="Unassembled WGS sequence"/>
</dbReference>
<dbReference type="SUPFAM" id="SSF56935">
    <property type="entry name" value="Porins"/>
    <property type="match status" value="1"/>
</dbReference>
<evidence type="ECO:0000259" key="13">
    <source>
        <dbReference type="Pfam" id="PF00593"/>
    </source>
</evidence>
<keyword evidence="4 10" id="KW-0812">Transmembrane</keyword>
<keyword evidence="2 10" id="KW-0813">Transport</keyword>
<feature type="signal peptide" evidence="12">
    <location>
        <begin position="1"/>
        <end position="36"/>
    </location>
</feature>
<reference evidence="15 16" key="1">
    <citation type="submission" date="2024-09" db="EMBL/GenBank/DDBJ databases">
        <authorList>
            <person name="Zhang Z.-H."/>
        </authorList>
    </citation>
    <scope>NUCLEOTIDE SEQUENCE [LARGE SCALE GENOMIC DNA]</scope>
    <source>
        <strain evidence="15 16">HHTR114</strain>
    </source>
</reference>
<evidence type="ECO:0000256" key="6">
    <source>
        <dbReference type="ARBA" id="ARBA00023077"/>
    </source>
</evidence>
<dbReference type="InterPro" id="IPR012910">
    <property type="entry name" value="Plug_dom"/>
</dbReference>
<keyword evidence="9 10" id="KW-0998">Cell outer membrane</keyword>
<evidence type="ECO:0000256" key="7">
    <source>
        <dbReference type="ARBA" id="ARBA00023136"/>
    </source>
</evidence>
<evidence type="ECO:0000256" key="11">
    <source>
        <dbReference type="RuleBase" id="RU003357"/>
    </source>
</evidence>
<dbReference type="InterPro" id="IPR037066">
    <property type="entry name" value="Plug_dom_sf"/>
</dbReference>
<dbReference type="CDD" id="cd01347">
    <property type="entry name" value="ligand_gated_channel"/>
    <property type="match status" value="1"/>
</dbReference>
<dbReference type="PANTHER" id="PTHR30069:SF29">
    <property type="entry name" value="HEMOGLOBIN AND HEMOGLOBIN-HAPTOGLOBIN-BINDING PROTEIN 1-RELATED"/>
    <property type="match status" value="1"/>
</dbReference>
<evidence type="ECO:0000259" key="14">
    <source>
        <dbReference type="Pfam" id="PF07715"/>
    </source>
</evidence>
<sequence length="619" mass="65609">MTTGPWAAKPPLFKISLPRLTLIAVIAASAPGAALAQTERDDEIIVSALRTPTSLADTGSAVSVITADMIRTQQYAFVADALKDAAGVSLARNGGAGAASTIRLRGAASGQTLVIIDGVIANDPAAPQGGFNFANLGADSIDRIEILRGPQSLLYGADAIGGVIAIETKKENGVDAFIEGGSRGSVRGGVAVGGATDKAYGRLTVDGVTTDGISRAAGGAETDGYKNGEAAFSGGAVLSDYWRTEAVIRVGRAKTEIDGFPPPLFSFADTNDTETTKSHLVAGKLIQDFQGFDGVFSLSYARTDRTNKDQDVETFSASGERLTADYVGVVKLSDRLRLIGGGKWEETTARTDGVDETATAGAAFLVSEIKPTESVTFSAGLRRDEFSNFDGATTARLSAVWRLDNDMRLRASWGQGFRAPSLFELTYDQFGILPNPDLRPERANGFDAGFDSKFGGDGKGRFSLTLFHTQVKDQIDFDFAGNGYFNIASTRARGAELEGGYALTPTLTVDLTYSFTDAINKNTSAQLLRVPKHKGTATLNITPVERLKFSASLHVNGRENDTPSANDSFVRVDLRAAYDINDQFEIYGRIENASDADYQDVSGYGEPGLSAFAGLRAHL</sequence>
<evidence type="ECO:0000256" key="1">
    <source>
        <dbReference type="ARBA" id="ARBA00004571"/>
    </source>
</evidence>
<comment type="similarity">
    <text evidence="10 11">Belongs to the TonB-dependent receptor family.</text>
</comment>
<dbReference type="PROSITE" id="PS52016">
    <property type="entry name" value="TONB_DEPENDENT_REC_3"/>
    <property type="match status" value="1"/>
</dbReference>
<dbReference type="InterPro" id="IPR039426">
    <property type="entry name" value="TonB-dep_rcpt-like"/>
</dbReference>
<evidence type="ECO:0000256" key="10">
    <source>
        <dbReference type="PROSITE-ProRule" id="PRU01360"/>
    </source>
</evidence>
<dbReference type="InterPro" id="IPR036942">
    <property type="entry name" value="Beta-barrel_TonB_sf"/>
</dbReference>
<feature type="chain" id="PRO_5045771443" evidence="12">
    <location>
        <begin position="37"/>
        <end position="619"/>
    </location>
</feature>
<comment type="caution">
    <text evidence="15">The sequence shown here is derived from an EMBL/GenBank/DDBJ whole genome shotgun (WGS) entry which is preliminary data.</text>
</comment>
<evidence type="ECO:0000313" key="16">
    <source>
        <dbReference type="Proteomes" id="UP001596116"/>
    </source>
</evidence>
<evidence type="ECO:0000256" key="3">
    <source>
        <dbReference type="ARBA" id="ARBA00022452"/>
    </source>
</evidence>
<keyword evidence="16" id="KW-1185">Reference proteome</keyword>
<dbReference type="RefSeq" id="WP_379879380.1">
    <property type="nucleotide sequence ID" value="NZ_JBHPON010000001.1"/>
</dbReference>
<dbReference type="PANTHER" id="PTHR30069">
    <property type="entry name" value="TONB-DEPENDENT OUTER MEMBRANE RECEPTOR"/>
    <property type="match status" value="1"/>
</dbReference>
<accession>A0ABW1KVF9</accession>
<feature type="domain" description="TonB-dependent receptor plug" evidence="14">
    <location>
        <begin position="55"/>
        <end position="163"/>
    </location>
</feature>
<evidence type="ECO:0000256" key="8">
    <source>
        <dbReference type="ARBA" id="ARBA00023170"/>
    </source>
</evidence>
<proteinExistence type="inferred from homology"/>
<keyword evidence="5 12" id="KW-0732">Signal</keyword>
<gene>
    <name evidence="15" type="ORF">ACFMB1_07045</name>
</gene>
<keyword evidence="3 10" id="KW-1134">Transmembrane beta strand</keyword>
<comment type="subcellular location">
    <subcellularLocation>
        <location evidence="1 10">Cell outer membrane</location>
        <topology evidence="1 10">Multi-pass membrane protein</topology>
    </subcellularLocation>
</comment>
<evidence type="ECO:0000256" key="2">
    <source>
        <dbReference type="ARBA" id="ARBA00022448"/>
    </source>
</evidence>
<evidence type="ECO:0000313" key="15">
    <source>
        <dbReference type="EMBL" id="MFC6035295.1"/>
    </source>
</evidence>
<evidence type="ECO:0000256" key="9">
    <source>
        <dbReference type="ARBA" id="ARBA00023237"/>
    </source>
</evidence>
<evidence type="ECO:0000256" key="12">
    <source>
        <dbReference type="SAM" id="SignalP"/>
    </source>
</evidence>
<keyword evidence="6 11" id="KW-0798">TonB box</keyword>
<evidence type="ECO:0000256" key="5">
    <source>
        <dbReference type="ARBA" id="ARBA00022729"/>
    </source>
</evidence>
<protein>
    <submittedName>
        <fullName evidence="15">TonB-dependent receptor plug domain-containing protein</fullName>
    </submittedName>
</protein>
<dbReference type="InterPro" id="IPR000531">
    <property type="entry name" value="Beta-barrel_TonB"/>
</dbReference>
<dbReference type="EMBL" id="JBHPON010000001">
    <property type="protein sequence ID" value="MFC6035295.1"/>
    <property type="molecule type" value="Genomic_DNA"/>
</dbReference>
<dbReference type="Gene3D" id="2.40.170.20">
    <property type="entry name" value="TonB-dependent receptor, beta-barrel domain"/>
    <property type="match status" value="1"/>
</dbReference>
<name>A0ABW1KVF9_9PROT</name>
<dbReference type="Pfam" id="PF07715">
    <property type="entry name" value="Plug"/>
    <property type="match status" value="1"/>
</dbReference>
<dbReference type="Pfam" id="PF00593">
    <property type="entry name" value="TonB_dep_Rec_b-barrel"/>
    <property type="match status" value="1"/>
</dbReference>